<dbReference type="PANTHER" id="PTHR46282">
    <property type="entry name" value="LEUCINE-RICH MELANOCYTE DIFFERENTIATION-ASSOCIATED PROTEIN"/>
    <property type="match status" value="1"/>
</dbReference>
<dbReference type="SUPFAM" id="SSF52058">
    <property type="entry name" value="L domain-like"/>
    <property type="match status" value="1"/>
</dbReference>
<evidence type="ECO:0000313" key="3">
    <source>
        <dbReference type="Proteomes" id="UP000816034"/>
    </source>
</evidence>
<dbReference type="InterPro" id="IPR043313">
    <property type="entry name" value="LRMDA"/>
</dbReference>
<dbReference type="PANTHER" id="PTHR46282:SF2">
    <property type="entry name" value="LEUCINE-RICH MELANOCYTE DIFFERENTIATION-ASSOCIATED PROTEIN"/>
    <property type="match status" value="1"/>
</dbReference>
<evidence type="ECO:0008006" key="4">
    <source>
        <dbReference type="Google" id="ProtNLM"/>
    </source>
</evidence>
<dbReference type="Proteomes" id="UP000816034">
    <property type="component" value="Unassembled WGS sequence"/>
</dbReference>
<dbReference type="Gene3D" id="3.80.10.10">
    <property type="entry name" value="Ribonuclease Inhibitor"/>
    <property type="match status" value="1"/>
</dbReference>
<accession>A0AA88KNM1</accession>
<organism evidence="2 3">
    <name type="scientific">Naegleria lovaniensis</name>
    <name type="common">Amoeba</name>
    <dbReference type="NCBI Taxonomy" id="51637"/>
    <lineage>
        <taxon>Eukaryota</taxon>
        <taxon>Discoba</taxon>
        <taxon>Heterolobosea</taxon>
        <taxon>Tetramitia</taxon>
        <taxon>Eutetramitia</taxon>
        <taxon>Vahlkampfiidae</taxon>
        <taxon>Naegleria</taxon>
    </lineage>
</organism>
<evidence type="ECO:0000256" key="1">
    <source>
        <dbReference type="SAM" id="MobiDB-lite"/>
    </source>
</evidence>
<protein>
    <recommendedName>
        <fullName evidence="4">Leucine-rich melanocyte differentiation-associated protein-like</fullName>
    </recommendedName>
</protein>
<name>A0AA88KNM1_NAELO</name>
<reference evidence="2 3" key="1">
    <citation type="journal article" date="2018" name="BMC Genomics">
        <title>The genome of Naegleria lovaniensis, the basis for a comparative approach to unravel pathogenicity factors of the human pathogenic amoeba N. fowleri.</title>
        <authorList>
            <person name="Liechti N."/>
            <person name="Schurch N."/>
            <person name="Bruggmann R."/>
            <person name="Wittwer M."/>
        </authorList>
    </citation>
    <scope>NUCLEOTIDE SEQUENCE [LARGE SCALE GENOMIC DNA]</scope>
    <source>
        <strain evidence="2 3">ATCC 30569</strain>
    </source>
</reference>
<dbReference type="GeneID" id="68104979"/>
<dbReference type="AlphaFoldDB" id="A0AA88KNM1"/>
<feature type="region of interest" description="Disordered" evidence="1">
    <location>
        <begin position="183"/>
        <end position="204"/>
    </location>
</feature>
<dbReference type="PROSITE" id="PS51450">
    <property type="entry name" value="LRR"/>
    <property type="match status" value="2"/>
</dbReference>
<keyword evidence="3" id="KW-1185">Reference proteome</keyword>
<dbReference type="RefSeq" id="XP_044554167.1">
    <property type="nucleotide sequence ID" value="XM_044688301.1"/>
</dbReference>
<dbReference type="Pfam" id="PF14580">
    <property type="entry name" value="LRR_9"/>
    <property type="match status" value="1"/>
</dbReference>
<dbReference type="InterPro" id="IPR001611">
    <property type="entry name" value="Leu-rich_rpt"/>
</dbReference>
<comment type="caution">
    <text evidence="2">The sequence shown here is derived from an EMBL/GenBank/DDBJ whole genome shotgun (WGS) entry which is preliminary data.</text>
</comment>
<sequence length="249" mass="28773">MSATDNTSTSDDVLDGCQLTNHGKHLSVVSKDLSIIPSSIFSRFGVGIESLDFSFNNLKRAENLNRFTNLKSLVLDNNQIEDIRHFPSFPNLETLWLNNNNIYDLDATIEACLQKFPKLIYLSLLKNPACPNEFTGNDTDDYQHYRLYVLYRMNNLKFLDSRQVTDEERKEAARRGKFCKVVTPDYTQQPQQPTSDVQEENDSAEPKMDLLAAKDYYDKEKTHSYFGYTRHVYTGKHSEGNRFIRNSDL</sequence>
<proteinExistence type="predicted"/>
<dbReference type="InterPro" id="IPR032675">
    <property type="entry name" value="LRR_dom_sf"/>
</dbReference>
<dbReference type="EMBL" id="PYSW02000005">
    <property type="protein sequence ID" value="KAG2392273.1"/>
    <property type="molecule type" value="Genomic_DNA"/>
</dbReference>
<gene>
    <name evidence="2" type="ORF">C9374_012525</name>
</gene>
<dbReference type="FunFam" id="3.80.10.10:FF:000695">
    <property type="entry name" value="leucine-rich melanocyte differentiation-associated protein"/>
    <property type="match status" value="1"/>
</dbReference>
<evidence type="ECO:0000313" key="2">
    <source>
        <dbReference type="EMBL" id="KAG2392273.1"/>
    </source>
</evidence>